<sequence>MSSLTSSKPSLEAKTEFDKTNEDTQISISGIEFASTKELENSLKELNKKTEIWTLSTRLDSIERVTQVPTLTHSNWFQWQNAIKRLIFLTQSSAAILEQPIKLRTILIWSRWWAAKLKETATDIRTAPSDSPQYILHEIVSISQSNVFSTVLSSSAQFWNFQPQNLSLSSYVKE</sequence>
<name>A0A9W4CVR2_BLUGR</name>
<dbReference type="EMBL" id="CAJHIT010000002">
    <property type="protein sequence ID" value="CAD6499272.1"/>
    <property type="molecule type" value="Genomic_DNA"/>
</dbReference>
<reference evidence="2" key="1">
    <citation type="submission" date="2020-10" db="EMBL/GenBank/DDBJ databases">
        <authorList>
            <person name="Muller C M."/>
        </authorList>
    </citation>
    <scope>NUCLEOTIDE SEQUENCE</scope>
    <source>
        <strain evidence="2">THUN-12</strain>
    </source>
</reference>
<feature type="compositionally biased region" description="Basic and acidic residues" evidence="1">
    <location>
        <begin position="11"/>
        <end position="20"/>
    </location>
</feature>
<dbReference type="AlphaFoldDB" id="A0A9W4CVR2"/>
<dbReference type="Proteomes" id="UP000683417">
    <property type="component" value="Unassembled WGS sequence"/>
</dbReference>
<evidence type="ECO:0000313" key="3">
    <source>
        <dbReference type="Proteomes" id="UP000683417"/>
    </source>
</evidence>
<comment type="caution">
    <text evidence="2">The sequence shown here is derived from an EMBL/GenBank/DDBJ whole genome shotgun (WGS) entry which is preliminary data.</text>
</comment>
<evidence type="ECO:0000313" key="2">
    <source>
        <dbReference type="EMBL" id="CAD6499272.1"/>
    </source>
</evidence>
<feature type="region of interest" description="Disordered" evidence="1">
    <location>
        <begin position="1"/>
        <end position="20"/>
    </location>
</feature>
<accession>A0A9W4CVR2</accession>
<organism evidence="2 3">
    <name type="scientific">Blumeria graminis f. sp. triticale</name>
    <dbReference type="NCBI Taxonomy" id="1689686"/>
    <lineage>
        <taxon>Eukaryota</taxon>
        <taxon>Fungi</taxon>
        <taxon>Dikarya</taxon>
        <taxon>Ascomycota</taxon>
        <taxon>Pezizomycotina</taxon>
        <taxon>Leotiomycetes</taxon>
        <taxon>Erysiphales</taxon>
        <taxon>Erysiphaceae</taxon>
        <taxon>Blumeria</taxon>
    </lineage>
</organism>
<evidence type="ECO:0000256" key="1">
    <source>
        <dbReference type="SAM" id="MobiDB-lite"/>
    </source>
</evidence>
<gene>
    <name evidence="2" type="ORF">BGTH12_LOCUS630</name>
</gene>
<protein>
    <submittedName>
        <fullName evidence="2">BgTH12-03392</fullName>
    </submittedName>
</protein>
<proteinExistence type="predicted"/>